<feature type="region of interest" description="Disordered" evidence="1">
    <location>
        <begin position="1"/>
        <end position="27"/>
    </location>
</feature>
<evidence type="ECO:0000313" key="5">
    <source>
        <dbReference type="Proteomes" id="UP000536624"/>
    </source>
</evidence>
<evidence type="ECO:0000313" key="2">
    <source>
        <dbReference type="EMBL" id="NIY70367.1"/>
    </source>
</evidence>
<name>A0A2J7YSY3_STRMQ</name>
<proteinExistence type="predicted"/>
<accession>A0A2J7YSY3</accession>
<feature type="compositionally biased region" description="Polar residues" evidence="1">
    <location>
        <begin position="1"/>
        <end position="10"/>
    </location>
</feature>
<dbReference type="AlphaFoldDB" id="A0A2J7YSY3"/>
<dbReference type="Proteomes" id="UP000236520">
    <property type="component" value="Unassembled WGS sequence"/>
</dbReference>
<organism evidence="3 4">
    <name type="scientific">Streptomyces malaysiensis</name>
    <dbReference type="NCBI Taxonomy" id="92644"/>
    <lineage>
        <taxon>Bacteria</taxon>
        <taxon>Bacillati</taxon>
        <taxon>Actinomycetota</taxon>
        <taxon>Actinomycetes</taxon>
        <taxon>Kitasatosporales</taxon>
        <taxon>Streptomycetaceae</taxon>
        <taxon>Streptomyces</taxon>
        <taxon>Streptomyces violaceusniger group</taxon>
    </lineage>
</organism>
<dbReference type="EMBL" id="JAALLH010000002">
    <property type="protein sequence ID" value="NIY70367.1"/>
    <property type="molecule type" value="Genomic_DNA"/>
</dbReference>
<evidence type="ECO:0000256" key="1">
    <source>
        <dbReference type="SAM" id="MobiDB-lite"/>
    </source>
</evidence>
<keyword evidence="4" id="KW-1185">Reference proteome</keyword>
<protein>
    <submittedName>
        <fullName evidence="3">Uncharacterized protein</fullName>
    </submittedName>
</protein>
<sequence length="85" mass="9437">MRRRSLSQPSRALDRSTEGDGTVHQTVQTSTSVPIYAALVERWASAGRAVPGRYDREWTELVNCPPWPDRIRAATRPAARSSSAD</sequence>
<dbReference type="GeneID" id="303179039"/>
<dbReference type="Proteomes" id="UP000536624">
    <property type="component" value="Unassembled WGS sequence"/>
</dbReference>
<dbReference type="RefSeq" id="WP_069860792.1">
    <property type="nucleotide sequence ID" value="NZ_BAAAHF010000004.1"/>
</dbReference>
<evidence type="ECO:0000313" key="3">
    <source>
        <dbReference type="EMBL" id="PNG91121.1"/>
    </source>
</evidence>
<evidence type="ECO:0000313" key="4">
    <source>
        <dbReference type="Proteomes" id="UP000236520"/>
    </source>
</evidence>
<dbReference type="EMBL" id="LJIW01000002">
    <property type="protein sequence ID" value="PNG91121.1"/>
    <property type="molecule type" value="Genomic_DNA"/>
</dbReference>
<comment type="caution">
    <text evidence="3">The sequence shown here is derived from an EMBL/GenBank/DDBJ whole genome shotgun (WGS) entry which is preliminary data.</text>
</comment>
<reference evidence="2 5" key="2">
    <citation type="submission" date="2020-02" db="EMBL/GenBank/DDBJ databases">
        <title>Streptomyces malaysiensis DSM14702 (JHCC583434, PFL_A843) Genome sequencing and assembly.</title>
        <authorList>
            <person name="Samborskyy M."/>
        </authorList>
    </citation>
    <scope>NUCLEOTIDE SEQUENCE [LARGE SCALE GENOMIC DNA]</scope>
    <source>
        <strain evidence="2 5">DSM 14702</strain>
    </source>
</reference>
<gene>
    <name evidence="2" type="ORF">SMALB_8498</name>
    <name evidence="3" type="ORF">SMF913_26586</name>
</gene>
<reference evidence="3 4" key="1">
    <citation type="submission" date="2015-09" db="EMBL/GenBank/DDBJ databases">
        <title>Genome sequence, genome mining and natural product profiling of a biocontrol bacterium Streptomyces malaysiensis F913.</title>
        <authorList>
            <person name="Xu Y."/>
            <person name="Wei J."/>
            <person name="Xie J."/>
            <person name="Li T."/>
            <person name="Zhou Z."/>
        </authorList>
    </citation>
    <scope>NUCLEOTIDE SEQUENCE [LARGE SCALE GENOMIC DNA]</scope>
    <source>
        <strain evidence="3 4">F913</strain>
    </source>
</reference>